<evidence type="ECO:0000313" key="7">
    <source>
        <dbReference type="EMBL" id="APM38094.1"/>
    </source>
</evidence>
<keyword evidence="4 6" id="KW-1133">Transmembrane helix</keyword>
<proteinExistence type="predicted"/>
<dbReference type="EMBL" id="CP018335">
    <property type="protein sequence ID" value="APM38094.1"/>
    <property type="molecule type" value="Genomic_DNA"/>
</dbReference>
<accession>A0A1L5F515</accession>
<organism evidence="7 8">
    <name type="scientific">Clostridium kluyveri</name>
    <dbReference type="NCBI Taxonomy" id="1534"/>
    <lineage>
        <taxon>Bacteria</taxon>
        <taxon>Bacillati</taxon>
        <taxon>Bacillota</taxon>
        <taxon>Clostridia</taxon>
        <taxon>Eubacteriales</taxon>
        <taxon>Clostridiaceae</taxon>
        <taxon>Clostridium</taxon>
    </lineage>
</organism>
<dbReference type="InterPro" id="IPR012809">
    <property type="entry name" value="ECF_CbiQ"/>
</dbReference>
<keyword evidence="5 6" id="KW-0472">Membrane</keyword>
<dbReference type="GO" id="GO:0006824">
    <property type="term" value="P:cobalt ion transport"/>
    <property type="evidence" value="ECO:0007669"/>
    <property type="project" value="InterPro"/>
</dbReference>
<dbReference type="PANTHER" id="PTHR43723">
    <property type="entry name" value="COBALT TRANSPORT PROTEIN CBIQ"/>
    <property type="match status" value="1"/>
</dbReference>
<keyword evidence="2" id="KW-1003">Cell membrane</keyword>
<dbReference type="CDD" id="cd16914">
    <property type="entry name" value="EcfT"/>
    <property type="match status" value="1"/>
</dbReference>
<dbReference type="OrthoDB" id="9815246at2"/>
<evidence type="ECO:0000313" key="8">
    <source>
        <dbReference type="Proteomes" id="UP000184604"/>
    </source>
</evidence>
<evidence type="ECO:0000256" key="1">
    <source>
        <dbReference type="ARBA" id="ARBA00004651"/>
    </source>
</evidence>
<evidence type="ECO:0000256" key="6">
    <source>
        <dbReference type="SAM" id="Phobius"/>
    </source>
</evidence>
<evidence type="ECO:0000256" key="4">
    <source>
        <dbReference type="ARBA" id="ARBA00022989"/>
    </source>
</evidence>
<name>A0A1L5F515_CLOKL</name>
<dbReference type="NCBIfam" id="TIGR02454">
    <property type="entry name" value="ECF_T_CbiQ"/>
    <property type="match status" value="1"/>
</dbReference>
<protein>
    <submittedName>
        <fullName evidence="7">Cobalt ECF transporter T component CbiQ</fullName>
    </submittedName>
</protein>
<comment type="subcellular location">
    <subcellularLocation>
        <location evidence="1">Cell membrane</location>
        <topology evidence="1">Multi-pass membrane protein</topology>
    </subcellularLocation>
</comment>
<evidence type="ECO:0000256" key="2">
    <source>
        <dbReference type="ARBA" id="ARBA00022475"/>
    </source>
</evidence>
<gene>
    <name evidence="7" type="ORF">BS101_04755</name>
</gene>
<sequence length="262" mass="29636">MISIDKLAYISQLRNVNPVEKFVFSILTMILCILLNNIVYSIIVIFFMGIITVFKGKIPIVSYIKLMSVPLVFLVIGTVTIAINIIGNTNDILFSFSILNVTLGCTKDSMFISSKIFFKALASVSCLYFLTLSTPIFEVLMVLRKLRVPKLFVELMGLIYRFIFVLLDTANMIFISQNSRLGYSTMKTGYNSLGKLVTCLFISSHKRSQDIYTAMESRCYDGEINLIENSYEISYKNILLMIIIQIVFILVTFGKSIFGGIL</sequence>
<dbReference type="GO" id="GO:0043190">
    <property type="term" value="C:ATP-binding cassette (ABC) transporter complex"/>
    <property type="evidence" value="ECO:0007669"/>
    <property type="project" value="InterPro"/>
</dbReference>
<evidence type="ECO:0000256" key="3">
    <source>
        <dbReference type="ARBA" id="ARBA00022692"/>
    </source>
</evidence>
<feature type="transmembrane region" description="Helical" evidence="6">
    <location>
        <begin position="238"/>
        <end position="258"/>
    </location>
</feature>
<dbReference type="PANTHER" id="PTHR43723:SF1">
    <property type="entry name" value="COBALT TRANSPORT PROTEIN CBIQ"/>
    <property type="match status" value="1"/>
</dbReference>
<feature type="transmembrane region" description="Helical" evidence="6">
    <location>
        <begin position="155"/>
        <end position="175"/>
    </location>
</feature>
<dbReference type="AlphaFoldDB" id="A0A1L5F515"/>
<dbReference type="Pfam" id="PF02361">
    <property type="entry name" value="CbiQ"/>
    <property type="match status" value="1"/>
</dbReference>
<feature type="transmembrane region" description="Helical" evidence="6">
    <location>
        <begin position="66"/>
        <end position="87"/>
    </location>
</feature>
<dbReference type="RefSeq" id="WP_073537783.1">
    <property type="nucleotide sequence ID" value="NZ_CP018335.1"/>
</dbReference>
<dbReference type="Proteomes" id="UP000184604">
    <property type="component" value="Chromosome"/>
</dbReference>
<keyword evidence="3 6" id="KW-0812">Transmembrane</keyword>
<dbReference type="InterPro" id="IPR052770">
    <property type="entry name" value="Cobalt_transport_CbiQ"/>
</dbReference>
<reference evidence="7 8" key="1">
    <citation type="submission" date="2016-12" db="EMBL/GenBank/DDBJ databases">
        <title>Complete genome sequence of Clostridium kluyveri JZZ isolated from the pit mud of a Chinese flavor liquor-making factory.</title>
        <authorList>
            <person name="Wang Y."/>
        </authorList>
    </citation>
    <scope>NUCLEOTIDE SEQUENCE [LARGE SCALE GENOMIC DNA]</scope>
    <source>
        <strain evidence="7 8">JZZ</strain>
    </source>
</reference>
<feature type="transmembrane region" description="Helical" evidence="6">
    <location>
        <begin position="116"/>
        <end position="143"/>
    </location>
</feature>
<evidence type="ECO:0000256" key="5">
    <source>
        <dbReference type="ARBA" id="ARBA00023136"/>
    </source>
</evidence>
<dbReference type="InterPro" id="IPR003339">
    <property type="entry name" value="ABC/ECF_trnsptr_transmembrane"/>
</dbReference>
<feature type="transmembrane region" description="Helical" evidence="6">
    <location>
        <begin position="22"/>
        <end position="54"/>
    </location>
</feature>